<dbReference type="PROSITE" id="PS00583">
    <property type="entry name" value="PFKB_KINASES_1"/>
    <property type="match status" value="1"/>
</dbReference>
<dbReference type="GO" id="GO:0019303">
    <property type="term" value="P:D-ribose catabolic process"/>
    <property type="evidence" value="ECO:0007669"/>
    <property type="project" value="UniProtKB-UniRule"/>
</dbReference>
<evidence type="ECO:0000256" key="2">
    <source>
        <dbReference type="ARBA" id="ARBA00012035"/>
    </source>
</evidence>
<dbReference type="EC" id="2.7.1.15" evidence="2 12"/>
<evidence type="ECO:0000259" key="13">
    <source>
        <dbReference type="Pfam" id="PF00294"/>
    </source>
</evidence>
<gene>
    <name evidence="12" type="primary">rbsK</name>
    <name evidence="14" type="ORF">EV148_101608</name>
</gene>
<comment type="cofactor">
    <cofactor evidence="12">
        <name>Mg(2+)</name>
        <dbReference type="ChEBI" id="CHEBI:18420"/>
    </cofactor>
    <text evidence="12">Requires a divalent cation, most likely magnesium in vivo, as an electrophilic catalyst to aid phosphoryl group transfer. It is the chelate of the metal and the nucleotide that is the actual substrate.</text>
</comment>
<keyword evidence="7 12" id="KW-0418">Kinase</keyword>
<dbReference type="InterPro" id="IPR002139">
    <property type="entry name" value="Ribo/fructo_kinase"/>
</dbReference>
<dbReference type="SUPFAM" id="SSF53613">
    <property type="entry name" value="Ribokinase-like"/>
    <property type="match status" value="1"/>
</dbReference>
<keyword evidence="12" id="KW-0963">Cytoplasm</keyword>
<evidence type="ECO:0000256" key="5">
    <source>
        <dbReference type="ARBA" id="ARBA00022723"/>
    </source>
</evidence>
<comment type="subunit">
    <text evidence="12">Homodimer.</text>
</comment>
<feature type="binding site" evidence="12">
    <location>
        <begin position="230"/>
        <end position="235"/>
    </location>
    <ligand>
        <name>ATP</name>
        <dbReference type="ChEBI" id="CHEBI:30616"/>
    </ligand>
</feature>
<dbReference type="InterPro" id="IPR011877">
    <property type="entry name" value="Ribokinase"/>
</dbReference>
<keyword evidence="4 12" id="KW-0808">Transferase</keyword>
<comment type="caution">
    <text evidence="14">The sequence shown here is derived from an EMBL/GenBank/DDBJ whole genome shotgun (WGS) entry which is preliminary data.</text>
</comment>
<dbReference type="OrthoDB" id="9775849at2"/>
<comment type="similarity">
    <text evidence="12">Belongs to the carbohydrate kinase PfkB family. Ribokinase subfamily.</text>
</comment>
<evidence type="ECO:0000256" key="7">
    <source>
        <dbReference type="ARBA" id="ARBA00022777"/>
    </source>
</evidence>
<proteinExistence type="inferred from homology"/>
<dbReference type="HAMAP" id="MF_01987">
    <property type="entry name" value="Ribokinase"/>
    <property type="match status" value="1"/>
</dbReference>
<feature type="binding site" evidence="12">
    <location>
        <position position="266"/>
    </location>
    <ligand>
        <name>K(+)</name>
        <dbReference type="ChEBI" id="CHEBI:29103"/>
    </ligand>
</feature>
<feature type="binding site" evidence="12">
    <location>
        <position position="302"/>
    </location>
    <ligand>
        <name>K(+)</name>
        <dbReference type="ChEBI" id="CHEBI:29103"/>
    </ligand>
</feature>
<keyword evidence="9 12" id="KW-0460">Magnesium</keyword>
<keyword evidence="10 12" id="KW-0630">Potassium</keyword>
<feature type="binding site" evidence="12">
    <location>
        <begin position="41"/>
        <end position="45"/>
    </location>
    <ligand>
        <name>substrate</name>
    </ligand>
</feature>
<feature type="binding site" evidence="12">
    <location>
        <position position="296"/>
    </location>
    <ligand>
        <name>ATP</name>
        <dbReference type="ChEBI" id="CHEBI:30616"/>
    </ligand>
</feature>
<evidence type="ECO:0000313" key="14">
    <source>
        <dbReference type="EMBL" id="TCO43189.1"/>
    </source>
</evidence>
<dbReference type="Proteomes" id="UP000294862">
    <property type="component" value="Unassembled WGS sequence"/>
</dbReference>
<name>A0A4R2IH81_9GAMM</name>
<keyword evidence="6 12" id="KW-0547">Nucleotide-binding</keyword>
<dbReference type="GO" id="GO:0004747">
    <property type="term" value="F:ribokinase activity"/>
    <property type="evidence" value="ECO:0007669"/>
    <property type="project" value="UniProtKB-UniRule"/>
</dbReference>
<dbReference type="UniPathway" id="UPA00916">
    <property type="reaction ID" value="UER00889"/>
</dbReference>
<evidence type="ECO:0000256" key="4">
    <source>
        <dbReference type="ARBA" id="ARBA00022679"/>
    </source>
</evidence>
<dbReference type="InterPro" id="IPR029056">
    <property type="entry name" value="Ribokinase-like"/>
</dbReference>
<dbReference type="EMBL" id="SLWQ01000001">
    <property type="protein sequence ID" value="TCO43189.1"/>
    <property type="molecule type" value="Genomic_DNA"/>
</dbReference>
<dbReference type="GO" id="GO:0046872">
    <property type="term" value="F:metal ion binding"/>
    <property type="evidence" value="ECO:0007669"/>
    <property type="project" value="UniProtKB-KW"/>
</dbReference>
<dbReference type="PROSITE" id="PS00584">
    <property type="entry name" value="PFKB_KINASES_2"/>
    <property type="match status" value="1"/>
</dbReference>
<keyword evidence="15" id="KW-1185">Reference proteome</keyword>
<comment type="function">
    <text evidence="12">Catalyzes the phosphorylation of ribose at O-5 in a reaction requiring ATP and magnesium. The resulting D-ribose-5-phosphate can then be used either for sythesis of nucleotides, histidine, and tryptophan, or as a component of the pentose phosphate pathway.</text>
</comment>
<comment type="caution">
    <text evidence="12">Lacks conserved residue(s) required for the propagation of feature annotation.</text>
</comment>
<dbReference type="RefSeq" id="WP_131993245.1">
    <property type="nucleotide sequence ID" value="NZ_SLWQ01000001.1"/>
</dbReference>
<feature type="binding site" evidence="12">
    <location>
        <position position="264"/>
    </location>
    <ligand>
        <name>K(+)</name>
        <dbReference type="ChEBI" id="CHEBI:29103"/>
    </ligand>
</feature>
<feature type="binding site" evidence="12">
    <location>
        <begin position="269"/>
        <end position="270"/>
    </location>
    <ligand>
        <name>ATP</name>
        <dbReference type="ChEBI" id="CHEBI:30616"/>
    </ligand>
</feature>
<dbReference type="GO" id="GO:0005829">
    <property type="term" value="C:cytosol"/>
    <property type="evidence" value="ECO:0007669"/>
    <property type="project" value="TreeGrafter"/>
</dbReference>
<evidence type="ECO:0000256" key="11">
    <source>
        <dbReference type="ARBA" id="ARBA00023277"/>
    </source>
</evidence>
<dbReference type="InterPro" id="IPR002173">
    <property type="entry name" value="Carboh/pur_kinase_PfkB_CS"/>
</dbReference>
<keyword evidence="11 12" id="KW-0119">Carbohydrate metabolism</keyword>
<dbReference type="PANTHER" id="PTHR10584">
    <property type="entry name" value="SUGAR KINASE"/>
    <property type="match status" value="1"/>
</dbReference>
<dbReference type="PRINTS" id="PR00990">
    <property type="entry name" value="RIBOKINASE"/>
</dbReference>
<evidence type="ECO:0000313" key="15">
    <source>
        <dbReference type="Proteomes" id="UP000294862"/>
    </source>
</evidence>
<comment type="activity regulation">
    <text evidence="12">Activated by a monovalent cation that binds near, but not in, the active site. The most likely occupant of the site in vivo is potassium. Ion binding induces a conformational change that may alter substrate affinity.</text>
</comment>
<accession>A0A4R2IH81</accession>
<dbReference type="Gene3D" id="3.40.1190.20">
    <property type="match status" value="1"/>
</dbReference>
<feature type="binding site" evidence="12">
    <location>
        <begin position="13"/>
        <end position="15"/>
    </location>
    <ligand>
        <name>substrate</name>
    </ligand>
</feature>
<feature type="active site" description="Proton acceptor" evidence="12">
    <location>
        <position position="270"/>
    </location>
</feature>
<evidence type="ECO:0000256" key="3">
    <source>
        <dbReference type="ARBA" id="ARBA00016943"/>
    </source>
</evidence>
<evidence type="ECO:0000256" key="10">
    <source>
        <dbReference type="ARBA" id="ARBA00022958"/>
    </source>
</evidence>
<protein>
    <recommendedName>
        <fullName evidence="3 12">Ribokinase</fullName>
        <shortName evidence="12">RK</shortName>
        <ecNumber evidence="2 12">2.7.1.15</ecNumber>
    </recommendedName>
</protein>
<feature type="binding site" evidence="12">
    <location>
        <position position="186"/>
    </location>
    <ligand>
        <name>ATP</name>
        <dbReference type="ChEBI" id="CHEBI:30616"/>
    </ligand>
</feature>
<feature type="binding site" evidence="12">
    <location>
        <position position="305"/>
    </location>
    <ligand>
        <name>K(+)</name>
        <dbReference type="ChEBI" id="CHEBI:29103"/>
    </ligand>
</feature>
<keyword evidence="8 12" id="KW-0067">ATP-binding</keyword>
<comment type="similarity">
    <text evidence="1">Belongs to the carbohydrate kinase pfkB family.</text>
</comment>
<comment type="subcellular location">
    <subcellularLocation>
        <location evidence="12">Cytoplasm</location>
    </subcellularLocation>
</comment>
<comment type="catalytic activity">
    <reaction evidence="12">
        <text>D-ribose + ATP = D-ribose 5-phosphate + ADP + H(+)</text>
        <dbReference type="Rhea" id="RHEA:13697"/>
        <dbReference type="ChEBI" id="CHEBI:15378"/>
        <dbReference type="ChEBI" id="CHEBI:30616"/>
        <dbReference type="ChEBI" id="CHEBI:47013"/>
        <dbReference type="ChEBI" id="CHEBI:78346"/>
        <dbReference type="ChEBI" id="CHEBI:456216"/>
        <dbReference type="EC" id="2.7.1.15"/>
    </reaction>
</comment>
<feature type="domain" description="Carbohydrate kinase PfkB" evidence="13">
    <location>
        <begin position="6"/>
        <end position="313"/>
    </location>
</feature>
<organism evidence="14 15">
    <name type="scientific">Dokdonella fugitiva</name>
    <dbReference type="NCBI Taxonomy" id="328517"/>
    <lineage>
        <taxon>Bacteria</taxon>
        <taxon>Pseudomonadati</taxon>
        <taxon>Pseudomonadota</taxon>
        <taxon>Gammaproteobacteria</taxon>
        <taxon>Lysobacterales</taxon>
        <taxon>Rhodanobacteraceae</taxon>
        <taxon>Dokdonella</taxon>
    </lineage>
</organism>
<dbReference type="InterPro" id="IPR011611">
    <property type="entry name" value="PfkB_dom"/>
</dbReference>
<evidence type="ECO:0000256" key="12">
    <source>
        <dbReference type="HAMAP-Rule" id="MF_01987"/>
    </source>
</evidence>
<evidence type="ECO:0000256" key="1">
    <source>
        <dbReference type="ARBA" id="ARBA00005380"/>
    </source>
</evidence>
<feature type="binding site" evidence="12">
    <location>
        <position position="307"/>
    </location>
    <ligand>
        <name>K(+)</name>
        <dbReference type="ChEBI" id="CHEBI:29103"/>
    </ligand>
</feature>
<keyword evidence="5 12" id="KW-0479">Metal-binding</keyword>
<feature type="binding site" evidence="12">
    <location>
        <position position="270"/>
    </location>
    <ligand>
        <name>substrate</name>
    </ligand>
</feature>
<reference evidence="14 15" key="1">
    <citation type="journal article" date="2015" name="Stand. Genomic Sci.">
        <title>Genomic Encyclopedia of Bacterial and Archaeal Type Strains, Phase III: the genomes of soil and plant-associated and newly described type strains.</title>
        <authorList>
            <person name="Whitman W.B."/>
            <person name="Woyke T."/>
            <person name="Klenk H.P."/>
            <person name="Zhou Y."/>
            <person name="Lilburn T.G."/>
            <person name="Beck B.J."/>
            <person name="De Vos P."/>
            <person name="Vandamme P."/>
            <person name="Eisen J.A."/>
            <person name="Garrity G."/>
            <person name="Hugenholtz P."/>
            <person name="Kyrpides N.C."/>
        </authorList>
    </citation>
    <scope>NUCLEOTIDE SEQUENCE [LARGE SCALE GENOMIC DNA]</scope>
    <source>
        <strain evidence="14 15">A3</strain>
    </source>
</reference>
<dbReference type="GO" id="GO:0005524">
    <property type="term" value="F:ATP binding"/>
    <property type="evidence" value="ECO:0007669"/>
    <property type="project" value="UniProtKB-UniRule"/>
</dbReference>
<evidence type="ECO:0000256" key="6">
    <source>
        <dbReference type="ARBA" id="ARBA00022741"/>
    </source>
</evidence>
<evidence type="ECO:0000256" key="9">
    <source>
        <dbReference type="ARBA" id="ARBA00022842"/>
    </source>
</evidence>
<dbReference type="Pfam" id="PF00294">
    <property type="entry name" value="PfkB"/>
    <property type="match status" value="1"/>
</dbReference>
<feature type="binding site" evidence="12">
    <location>
        <position position="141"/>
    </location>
    <ligand>
        <name>substrate</name>
    </ligand>
</feature>
<sequence length="328" mass="34080">MAAPLALVVGSYNHDYAWRVERAPQAGQTLRGDAFRTAPGGKGFNQAVACARQGVPTAFIAAIGADAAGDGARRLAADEGIDAHWQTCTDAATGSACIVVEAHGQNRIIVALGANERLDPAFLREREALFAAAGVLLVQLENGVEATCAALDLAQAHGVLRVLNPAPVHDALDGTLLARCDLVTPNESEFALMLARTGGARIDADTLAGRDDAELHRLARGLGVPSVIVTLGAHGCFVSHEDARRHADARPYYRVAAEHADVVDTTGAGDAFSGALVAALLRGRGRPLRDAVVHANRCAALSTEHRGAAEAMPRAADVERRFGSGSSA</sequence>
<dbReference type="PANTHER" id="PTHR10584:SF166">
    <property type="entry name" value="RIBOKINASE"/>
    <property type="match status" value="1"/>
</dbReference>
<dbReference type="CDD" id="cd01174">
    <property type="entry name" value="ribokinase"/>
    <property type="match status" value="1"/>
</dbReference>
<evidence type="ECO:0000256" key="8">
    <source>
        <dbReference type="ARBA" id="ARBA00022840"/>
    </source>
</evidence>
<dbReference type="AlphaFoldDB" id="A0A4R2IH81"/>
<comment type="pathway">
    <text evidence="12">Carbohydrate metabolism; D-ribose degradation; D-ribose 5-phosphate from beta-D-ribopyranose: step 2/2.</text>
</comment>